<keyword evidence="2" id="KW-0326">Glycosidase</keyword>
<dbReference type="InterPro" id="IPR023186">
    <property type="entry name" value="IUNH"/>
</dbReference>
<dbReference type="GO" id="GO:0008477">
    <property type="term" value="F:purine nucleosidase activity"/>
    <property type="evidence" value="ECO:0007669"/>
    <property type="project" value="TreeGrafter"/>
</dbReference>
<dbReference type="InterPro" id="IPR001910">
    <property type="entry name" value="Inosine/uridine_hydrolase_dom"/>
</dbReference>
<dbReference type="SUPFAM" id="SSF53590">
    <property type="entry name" value="Nucleoside hydrolase"/>
    <property type="match status" value="1"/>
</dbReference>
<accession>A0A7X2NQV4</accession>
<protein>
    <submittedName>
        <fullName evidence="4">Pyrimidine-specific ribonucleoside hydrolase RihA</fullName>
    </submittedName>
</protein>
<evidence type="ECO:0000259" key="3">
    <source>
        <dbReference type="Pfam" id="PF01156"/>
    </source>
</evidence>
<feature type="domain" description="Inosine/uridine-preferring nucleoside hydrolase" evidence="3">
    <location>
        <begin position="9"/>
        <end position="296"/>
    </location>
</feature>
<dbReference type="AlphaFoldDB" id="A0A7X2NQV4"/>
<gene>
    <name evidence="4" type="primary">rihA</name>
    <name evidence="4" type="ORF">FYJ51_02820</name>
</gene>
<comment type="caution">
    <text evidence="4">The sequence shown here is derived from an EMBL/GenBank/DDBJ whole genome shotgun (WGS) entry which is preliminary data.</text>
</comment>
<evidence type="ECO:0000313" key="4">
    <source>
        <dbReference type="EMBL" id="MSS57834.1"/>
    </source>
</evidence>
<sequence length="311" mass="34759">MRRKLMRKVIIDCDPGHDDVMAILETLAHPETFELLGISTVCGNNLCERVTENALHVLEWIGRTDIPVARGSLKPLVYDPEPQAAHGYNGLEGYDFPDPVTEPVSLNAPEWIHEQLQKSAEPVTILALAPLTNLALLLRKWPEDADKIEAIVMMGGAVSGGNILKHAEFNVYADPHALKEVAESTIPLTILPLEACADCTITEQEISGWKKDSGKTAQMAGALMDFFAEYGRHHGMHAYTVFDLGVPYYLLHPERFSSFMHAMEVVTQGEETRGQTIFREGNRVKVLEHTDPIAFRKEICSCIRKLDQEMR</sequence>
<evidence type="ECO:0000256" key="1">
    <source>
        <dbReference type="ARBA" id="ARBA00022801"/>
    </source>
</evidence>
<dbReference type="EMBL" id="VUMN01000004">
    <property type="protein sequence ID" value="MSS57834.1"/>
    <property type="molecule type" value="Genomic_DNA"/>
</dbReference>
<keyword evidence="1 4" id="KW-0378">Hydrolase</keyword>
<evidence type="ECO:0000313" key="5">
    <source>
        <dbReference type="Proteomes" id="UP000461880"/>
    </source>
</evidence>
<dbReference type="PANTHER" id="PTHR12304:SF4">
    <property type="entry name" value="URIDINE NUCLEOSIDASE"/>
    <property type="match status" value="1"/>
</dbReference>
<dbReference type="GO" id="GO:0006152">
    <property type="term" value="P:purine nucleoside catabolic process"/>
    <property type="evidence" value="ECO:0007669"/>
    <property type="project" value="TreeGrafter"/>
</dbReference>
<dbReference type="InterPro" id="IPR036452">
    <property type="entry name" value="Ribo_hydro-like"/>
</dbReference>
<dbReference type="Gene3D" id="3.90.245.10">
    <property type="entry name" value="Ribonucleoside hydrolase-like"/>
    <property type="match status" value="1"/>
</dbReference>
<reference evidence="4 5" key="1">
    <citation type="submission" date="2019-08" db="EMBL/GenBank/DDBJ databases">
        <title>In-depth cultivation of the pig gut microbiome towards novel bacterial diversity and tailored functional studies.</title>
        <authorList>
            <person name="Wylensek D."/>
            <person name="Hitch T.C.A."/>
            <person name="Clavel T."/>
        </authorList>
    </citation>
    <scope>NUCLEOTIDE SEQUENCE [LARGE SCALE GENOMIC DNA]</scope>
    <source>
        <strain evidence="4 5">Oil+RF-744-GAM-WT-6</strain>
    </source>
</reference>
<dbReference type="GO" id="GO:0005829">
    <property type="term" value="C:cytosol"/>
    <property type="evidence" value="ECO:0007669"/>
    <property type="project" value="TreeGrafter"/>
</dbReference>
<keyword evidence="5" id="KW-1185">Reference proteome</keyword>
<organism evidence="4 5">
    <name type="scientific">Stecheria intestinalis</name>
    <dbReference type="NCBI Taxonomy" id="2606630"/>
    <lineage>
        <taxon>Bacteria</taxon>
        <taxon>Bacillati</taxon>
        <taxon>Bacillota</taxon>
        <taxon>Erysipelotrichia</taxon>
        <taxon>Erysipelotrichales</taxon>
        <taxon>Erysipelotrichaceae</taxon>
        <taxon>Stecheria</taxon>
    </lineage>
</organism>
<dbReference type="Proteomes" id="UP000461880">
    <property type="component" value="Unassembled WGS sequence"/>
</dbReference>
<proteinExistence type="predicted"/>
<dbReference type="Pfam" id="PF01156">
    <property type="entry name" value="IU_nuc_hydro"/>
    <property type="match status" value="1"/>
</dbReference>
<dbReference type="PANTHER" id="PTHR12304">
    <property type="entry name" value="INOSINE-URIDINE PREFERRING NUCLEOSIDE HYDROLASE"/>
    <property type="match status" value="1"/>
</dbReference>
<name>A0A7X2NQV4_9FIRM</name>
<evidence type="ECO:0000256" key="2">
    <source>
        <dbReference type="ARBA" id="ARBA00023295"/>
    </source>
</evidence>